<accession>A0A2V2MQF1</accession>
<evidence type="ECO:0000256" key="1">
    <source>
        <dbReference type="ARBA" id="ARBA00022729"/>
    </source>
</evidence>
<dbReference type="AlphaFoldDB" id="A0A2V2MQF1"/>
<evidence type="ECO:0000259" key="2">
    <source>
        <dbReference type="SMART" id="SM00062"/>
    </source>
</evidence>
<dbReference type="Pfam" id="PF00497">
    <property type="entry name" value="SBP_bac_3"/>
    <property type="match status" value="1"/>
</dbReference>
<dbReference type="CDD" id="cd13530">
    <property type="entry name" value="PBP2_peptides_like"/>
    <property type="match status" value="1"/>
</dbReference>
<dbReference type="PANTHER" id="PTHR35936">
    <property type="entry name" value="MEMBRANE-BOUND LYTIC MUREIN TRANSGLYCOSYLASE F"/>
    <property type="match status" value="1"/>
</dbReference>
<sequence length="273" mass="30337">MDRKVGFIFLALFILFGVCLCGCTEKPAETPDAVTAPEATEAPVVNENPTYIVGIDGEYPPYSFINKNGEPEGFDVESVKWIADDMGFNVKIQAIAWDGIIPALQAGKIDMVYSGMTITDERKEVVNFSKAYWKVNQSVATHDDTGLTMEDFNAGKGKVGAQRGTTGGFWVEENLVNKSIITPDMLITYDNFPLVATDLQNKRIDFAIYDRPPMLDAIEGKPLHIIGEIDTGEEYGIAIRKTDTTLLETMNEGLDHLMASSKWDELKQKYEME</sequence>
<dbReference type="SUPFAM" id="SSF53850">
    <property type="entry name" value="Periplasmic binding protein-like II"/>
    <property type="match status" value="1"/>
</dbReference>
<organism evidence="3 4">
    <name type="scientific">Methanospirillum stamsii</name>
    <dbReference type="NCBI Taxonomy" id="1277351"/>
    <lineage>
        <taxon>Archaea</taxon>
        <taxon>Methanobacteriati</taxon>
        <taxon>Methanobacteriota</taxon>
        <taxon>Stenosarchaea group</taxon>
        <taxon>Methanomicrobia</taxon>
        <taxon>Methanomicrobiales</taxon>
        <taxon>Methanospirillaceae</taxon>
        <taxon>Methanospirillum</taxon>
    </lineage>
</organism>
<proteinExistence type="predicted"/>
<gene>
    <name evidence="3" type="ORF">DLD82_15820</name>
</gene>
<keyword evidence="4" id="KW-1185">Reference proteome</keyword>
<dbReference type="OrthoDB" id="30671at2157"/>
<dbReference type="Gene3D" id="3.40.190.10">
    <property type="entry name" value="Periplasmic binding protein-like II"/>
    <property type="match status" value="2"/>
</dbReference>
<comment type="caution">
    <text evidence="3">The sequence shown here is derived from an EMBL/GenBank/DDBJ whole genome shotgun (WGS) entry which is preliminary data.</text>
</comment>
<dbReference type="EMBL" id="QGMZ01000044">
    <property type="protein sequence ID" value="PWR70342.1"/>
    <property type="molecule type" value="Genomic_DNA"/>
</dbReference>
<dbReference type="PANTHER" id="PTHR35936:SF17">
    <property type="entry name" value="ARGININE-BINDING EXTRACELLULAR PROTEIN ARTP"/>
    <property type="match status" value="1"/>
</dbReference>
<dbReference type="InterPro" id="IPR001638">
    <property type="entry name" value="Solute-binding_3/MltF_N"/>
</dbReference>
<dbReference type="SMART" id="SM00062">
    <property type="entry name" value="PBPb"/>
    <property type="match status" value="1"/>
</dbReference>
<evidence type="ECO:0000313" key="3">
    <source>
        <dbReference type="EMBL" id="PWR70342.1"/>
    </source>
</evidence>
<evidence type="ECO:0000313" key="4">
    <source>
        <dbReference type="Proteomes" id="UP000245934"/>
    </source>
</evidence>
<keyword evidence="1" id="KW-0732">Signal</keyword>
<dbReference type="Proteomes" id="UP000245934">
    <property type="component" value="Unassembled WGS sequence"/>
</dbReference>
<protein>
    <submittedName>
        <fullName evidence="3">ABC transporter substrate-binding protein</fullName>
    </submittedName>
</protein>
<reference evidence="3 4" key="1">
    <citation type="submission" date="2018-05" db="EMBL/GenBank/DDBJ databases">
        <title>Draft genome of Methanospirillum stamsii Pt1.</title>
        <authorList>
            <person name="Dueholm M.S."/>
            <person name="Nielsen P.H."/>
            <person name="Bakmann L.F."/>
            <person name="Otzen D.E."/>
        </authorList>
    </citation>
    <scope>NUCLEOTIDE SEQUENCE [LARGE SCALE GENOMIC DNA]</scope>
    <source>
        <strain evidence="3 4">Pt1</strain>
    </source>
</reference>
<feature type="domain" description="Solute-binding protein family 3/N-terminal" evidence="2">
    <location>
        <begin position="50"/>
        <end position="273"/>
    </location>
</feature>
<name>A0A2V2MQF1_9EURY</name>